<reference evidence="3 4" key="1">
    <citation type="submission" date="2020-08" db="EMBL/GenBank/DDBJ databases">
        <title>Sequencing the genomes of 1000 actinobacteria strains.</title>
        <authorList>
            <person name="Klenk H.-P."/>
        </authorList>
    </citation>
    <scope>NUCLEOTIDE SEQUENCE [LARGE SCALE GENOMIC DNA]</scope>
    <source>
        <strain evidence="3 4">DSM 105784</strain>
    </source>
</reference>
<dbReference type="AlphaFoldDB" id="A0A841AQJ1"/>
<accession>A0A841AQJ1</accession>
<evidence type="ECO:0000313" key="4">
    <source>
        <dbReference type="Proteomes" id="UP000536685"/>
    </source>
</evidence>
<sequence>MRWLTERLVMIMTVSFLVLAVSQSEPSSLVFAGIAALAVSTVLAARYAAVIIRSREITVGERAREHRQSLVEMPQPRHPDTPGRPRTRAPSAVTAAA</sequence>
<protein>
    <submittedName>
        <fullName evidence="3">Uncharacterized protein</fullName>
    </submittedName>
</protein>
<dbReference type="EMBL" id="JACHMJ010000001">
    <property type="protein sequence ID" value="MBB5843689.1"/>
    <property type="molecule type" value="Genomic_DNA"/>
</dbReference>
<evidence type="ECO:0000256" key="1">
    <source>
        <dbReference type="SAM" id="MobiDB-lite"/>
    </source>
</evidence>
<keyword evidence="2" id="KW-1133">Transmembrane helix</keyword>
<proteinExistence type="predicted"/>
<dbReference type="Proteomes" id="UP000536685">
    <property type="component" value="Unassembled WGS sequence"/>
</dbReference>
<feature type="transmembrane region" description="Helical" evidence="2">
    <location>
        <begin position="34"/>
        <end position="52"/>
    </location>
</feature>
<dbReference type="RefSeq" id="WP_184236865.1">
    <property type="nucleotide sequence ID" value="NZ_JACHMJ010000001.1"/>
</dbReference>
<keyword evidence="4" id="KW-1185">Reference proteome</keyword>
<comment type="caution">
    <text evidence="3">The sequence shown here is derived from an EMBL/GenBank/DDBJ whole genome shotgun (WGS) entry which is preliminary data.</text>
</comment>
<feature type="region of interest" description="Disordered" evidence="1">
    <location>
        <begin position="62"/>
        <end position="97"/>
    </location>
</feature>
<keyword evidence="2" id="KW-0472">Membrane</keyword>
<gene>
    <name evidence="3" type="ORF">HD599_002012</name>
</gene>
<evidence type="ECO:0000256" key="2">
    <source>
        <dbReference type="SAM" id="Phobius"/>
    </source>
</evidence>
<organism evidence="3 4">
    <name type="scientific">Conyzicola lurida</name>
    <dbReference type="NCBI Taxonomy" id="1172621"/>
    <lineage>
        <taxon>Bacteria</taxon>
        <taxon>Bacillati</taxon>
        <taxon>Actinomycetota</taxon>
        <taxon>Actinomycetes</taxon>
        <taxon>Micrococcales</taxon>
        <taxon>Microbacteriaceae</taxon>
        <taxon>Conyzicola</taxon>
    </lineage>
</organism>
<feature type="compositionally biased region" description="Basic and acidic residues" evidence="1">
    <location>
        <begin position="62"/>
        <end position="83"/>
    </location>
</feature>
<name>A0A841AQJ1_9MICO</name>
<keyword evidence="2" id="KW-0812">Transmembrane</keyword>
<evidence type="ECO:0000313" key="3">
    <source>
        <dbReference type="EMBL" id="MBB5843689.1"/>
    </source>
</evidence>